<evidence type="ECO:0000313" key="4">
    <source>
        <dbReference type="EMBL" id="ACU59962.1"/>
    </source>
</evidence>
<protein>
    <submittedName>
        <fullName evidence="4">DinB family protein</fullName>
    </submittedName>
</protein>
<dbReference type="AlphaFoldDB" id="A0A979GNV9"/>
<name>A0A979GNV9_CHIPD</name>
<evidence type="ECO:0000256" key="3">
    <source>
        <dbReference type="PIRSR" id="PIRSR607837-1"/>
    </source>
</evidence>
<organism evidence="4 5">
    <name type="scientific">Chitinophaga pinensis (strain ATCC 43595 / DSM 2588 / LMG 13176 / NBRC 15968 / NCIMB 11800 / UQM 2034)</name>
    <dbReference type="NCBI Taxonomy" id="485918"/>
    <lineage>
        <taxon>Bacteria</taxon>
        <taxon>Pseudomonadati</taxon>
        <taxon>Bacteroidota</taxon>
        <taxon>Chitinophagia</taxon>
        <taxon>Chitinophagales</taxon>
        <taxon>Chitinophagaceae</taxon>
        <taxon>Chitinophaga</taxon>
    </lineage>
</organism>
<feature type="binding site" evidence="3">
    <location>
        <position position="56"/>
    </location>
    <ligand>
        <name>a divalent metal cation</name>
        <dbReference type="ChEBI" id="CHEBI:60240"/>
    </ligand>
</feature>
<evidence type="ECO:0000313" key="5">
    <source>
        <dbReference type="Proteomes" id="UP000002215"/>
    </source>
</evidence>
<accession>A0A979GNV9</accession>
<dbReference type="PANTHER" id="PTHR37302:SF3">
    <property type="entry name" value="DAMAGE-INDUCIBLE PROTEIN DINB"/>
    <property type="match status" value="1"/>
</dbReference>
<dbReference type="Proteomes" id="UP000002215">
    <property type="component" value="Chromosome"/>
</dbReference>
<gene>
    <name evidence="4" type="ordered locus">Cpin_2474</name>
</gene>
<dbReference type="Pfam" id="PF05163">
    <property type="entry name" value="DinB"/>
    <property type="match status" value="1"/>
</dbReference>
<reference evidence="4 5" key="2">
    <citation type="journal article" date="2010" name="Stand. Genomic Sci.">
        <title>Complete genome sequence of Chitinophaga pinensis type strain (UQM 2034).</title>
        <authorList>
            <person name="Glavina Del Rio T."/>
            <person name="Abt B."/>
            <person name="Spring S."/>
            <person name="Lapidus A."/>
            <person name="Nolan M."/>
            <person name="Tice H."/>
            <person name="Copeland A."/>
            <person name="Cheng J.F."/>
            <person name="Chen F."/>
            <person name="Bruce D."/>
            <person name="Goodwin L."/>
            <person name="Pitluck S."/>
            <person name="Ivanova N."/>
            <person name="Mavromatis K."/>
            <person name="Mikhailova N."/>
            <person name="Pati A."/>
            <person name="Chen A."/>
            <person name="Palaniappan K."/>
            <person name="Land M."/>
            <person name="Hauser L."/>
            <person name="Chang Y.J."/>
            <person name="Jeffries C.D."/>
            <person name="Chain P."/>
            <person name="Saunders E."/>
            <person name="Detter J.C."/>
            <person name="Brettin T."/>
            <person name="Rohde M."/>
            <person name="Goker M."/>
            <person name="Bristow J."/>
            <person name="Eisen J.A."/>
            <person name="Markowitz V."/>
            <person name="Hugenholtz P."/>
            <person name="Kyrpides N.C."/>
            <person name="Klenk H.P."/>
            <person name="Lucas S."/>
        </authorList>
    </citation>
    <scope>NUCLEOTIDE SEQUENCE [LARGE SCALE GENOMIC DNA]</scope>
    <source>
        <strain evidence="5">ATCC 43595 / DSM 2588 / LMG 13176 / NBRC 15968 / NCIMB 11800 / UQM 2034</strain>
    </source>
</reference>
<dbReference type="PANTHER" id="PTHR37302">
    <property type="entry name" value="SLR1116 PROTEIN"/>
    <property type="match status" value="1"/>
</dbReference>
<feature type="binding site" evidence="3">
    <location>
        <position position="139"/>
    </location>
    <ligand>
        <name>a divalent metal cation</name>
        <dbReference type="ChEBI" id="CHEBI:60240"/>
    </ligand>
</feature>
<reference evidence="5" key="1">
    <citation type="submission" date="2009-08" db="EMBL/GenBank/DDBJ databases">
        <title>The complete genome of Chitinophaga pinensis DSM 2588.</title>
        <authorList>
            <consortium name="US DOE Joint Genome Institute (JGI-PGF)"/>
            <person name="Lucas S."/>
            <person name="Copeland A."/>
            <person name="Lapidus A."/>
            <person name="Glavina del Rio T."/>
            <person name="Dalin E."/>
            <person name="Tice H."/>
            <person name="Bruce D."/>
            <person name="Goodwin L."/>
            <person name="Pitluck S."/>
            <person name="Kyrpides N."/>
            <person name="Mavromatis K."/>
            <person name="Ivanova N."/>
            <person name="Mikhailova N."/>
            <person name="Sims D."/>
            <person name="Meinche L."/>
            <person name="Brettin T."/>
            <person name="Detter J.C."/>
            <person name="Han C."/>
            <person name="Larimer F."/>
            <person name="Land M."/>
            <person name="Hauser L."/>
            <person name="Markowitz V."/>
            <person name="Cheng J.-F."/>
            <person name="Hugenholtz P."/>
            <person name="Woyke T."/>
            <person name="Wu D."/>
            <person name="Spring S."/>
            <person name="Klenk H.-P."/>
            <person name="Eisen J.A."/>
        </authorList>
    </citation>
    <scope>NUCLEOTIDE SEQUENCE [LARGE SCALE GENOMIC DNA]</scope>
    <source>
        <strain evidence="5">ATCC 43595 / DSM 2588 / LMG 13176 / NBRC 15968 / NCIMB 11800 / UQM 2034</strain>
    </source>
</reference>
<dbReference type="SUPFAM" id="SSF109854">
    <property type="entry name" value="DinB/YfiT-like putative metalloenzymes"/>
    <property type="match status" value="1"/>
</dbReference>
<dbReference type="EMBL" id="CP001699">
    <property type="protein sequence ID" value="ACU59962.1"/>
    <property type="molecule type" value="Genomic_DNA"/>
</dbReference>
<evidence type="ECO:0000256" key="2">
    <source>
        <dbReference type="ARBA" id="ARBA00022723"/>
    </source>
</evidence>
<dbReference type="GO" id="GO:0046872">
    <property type="term" value="F:metal ion binding"/>
    <property type="evidence" value="ECO:0007669"/>
    <property type="project" value="UniProtKB-KW"/>
</dbReference>
<keyword evidence="2 3" id="KW-0479">Metal-binding</keyword>
<dbReference type="Gene3D" id="1.20.120.450">
    <property type="entry name" value="dinb family like domain"/>
    <property type="match status" value="1"/>
</dbReference>
<dbReference type="InterPro" id="IPR007837">
    <property type="entry name" value="DinB"/>
</dbReference>
<comment type="similarity">
    <text evidence="1">Belongs to the DinB family.</text>
</comment>
<sequence>MDKSIKTMHKQFLLAIADYNTWANGIAIEWLQQISDEQWQQVISSSFPSVRQTAVHIASAEKVWIDFWHNVADPVYLSAGFEGSRQDLITIWENASAGLKRFIENCAEEDCQRPVVFKWPRGGEMQMEFSQTCVHVFNHSTYHRGQLVNALRQVGFTKLSSTDMATYYRVRQS</sequence>
<dbReference type="InterPro" id="IPR034660">
    <property type="entry name" value="DinB/YfiT-like"/>
</dbReference>
<proteinExistence type="inferred from homology"/>
<dbReference type="KEGG" id="cpi:Cpin_2474"/>
<evidence type="ECO:0000256" key="1">
    <source>
        <dbReference type="ARBA" id="ARBA00008635"/>
    </source>
</evidence>
<feature type="binding site" evidence="3">
    <location>
        <position position="143"/>
    </location>
    <ligand>
        <name>a divalent metal cation</name>
        <dbReference type="ChEBI" id="CHEBI:60240"/>
    </ligand>
</feature>